<proteinExistence type="predicted"/>
<dbReference type="EMBL" id="JBGBPQ010000031">
    <property type="protein sequence ID" value="KAL1495740.1"/>
    <property type="molecule type" value="Genomic_DNA"/>
</dbReference>
<dbReference type="GO" id="GO:0016491">
    <property type="term" value="F:oxidoreductase activity"/>
    <property type="evidence" value="ECO:0007669"/>
    <property type="project" value="InterPro"/>
</dbReference>
<dbReference type="InterPro" id="IPR003347">
    <property type="entry name" value="JmjC_dom"/>
</dbReference>
<sequence length="808" mass="87028">MATTWCCVAAPPHAKGVKDELKARGWLDPALRSAQLDGDIAFPVLAPCVAALLAHASALTARVEQLPSARFPPKRTRPAQPDAQDPDAREPDAPRQPRSFGGGLAGAGGGGAGGGLPAAAAVRRVECGAAADAAWLEAHVFSRREPAVLVGLELGACAGGWSAPRLAAARCTHDEVSVHVCAAKAVDLAGHRPPRTPRNFEFRSMPFAEAVARCAADGAAGGALPTFAPLLAEGERYYLRSVGADPKKDAADFPTLFPELARECRLLPDSSEQPQGVGEGEEPRPPRAALLRAEAYHSSVLRLASHDTQLWTHFDVMDNALAQLHGRKRVVLWPPSEDENLYVEGSSSRVSCIDRYNDLEFPRYRRAVHARQEAFLEPGDVLFLPALWFHNVTSIGFSVAINVFWRSHHGYNQLLPRSHSDVYGKDLYGNRDPPAASAALDSAAAAAKALRKLPEPFKSFYARRAAAILLECCENKSDASLVGGGEPSVDRDRVRSTAHLSNGCRMPLVGFGTRELSAGRVGAAVRAAIRAGVRHFDCAAAHHNESAVGAALHEAMVCGDVRREQLWITSKLWNGEHDNVREACLRSLKELRLDFLDLYLVHWPVASGKSVGTPLAHTWWQMEALVTDGHVRTIGVSNFSVPILKSLCERASITPAVNQVELHPGFRNDTLRAFCEARGIHVTAYAPLGSSDDPQSMSLLHSAPICDLAAAHDCTPARLLLTWALRRGCSVIPSSTDAEHIAENASALTHEGVLLEDSTLDQLPQRRRHIGNDVFSAQKEYQTLAALWGESLGADADDASHGTQVELS</sequence>
<dbReference type="Pfam" id="PF13621">
    <property type="entry name" value="Cupin_8"/>
    <property type="match status" value="1"/>
</dbReference>
<evidence type="ECO:0000256" key="1">
    <source>
        <dbReference type="SAM" id="MobiDB-lite"/>
    </source>
</evidence>
<dbReference type="PANTHER" id="PTHR11732">
    <property type="entry name" value="ALDO/KETO REDUCTASE"/>
    <property type="match status" value="1"/>
</dbReference>
<dbReference type="PROSITE" id="PS51184">
    <property type="entry name" value="JMJC"/>
    <property type="match status" value="1"/>
</dbReference>
<dbReference type="Gene3D" id="3.20.20.100">
    <property type="entry name" value="NADP-dependent oxidoreductase domain"/>
    <property type="match status" value="1"/>
</dbReference>
<comment type="caution">
    <text evidence="3">The sequence shown here is derived from an EMBL/GenBank/DDBJ whole genome shotgun (WGS) entry which is preliminary data.</text>
</comment>
<feature type="region of interest" description="Disordered" evidence="1">
    <location>
        <begin position="67"/>
        <end position="107"/>
    </location>
</feature>
<reference evidence="3 4" key="1">
    <citation type="journal article" date="2024" name="Science">
        <title>Giant polyketide synthase enzymes in the biosynthesis of giant marine polyether toxins.</title>
        <authorList>
            <person name="Fallon T.R."/>
            <person name="Shende V.V."/>
            <person name="Wierzbicki I.H."/>
            <person name="Pendleton A.L."/>
            <person name="Watervoot N.F."/>
            <person name="Auber R.P."/>
            <person name="Gonzalez D.J."/>
            <person name="Wisecaver J.H."/>
            <person name="Moore B.S."/>
        </authorList>
    </citation>
    <scope>NUCLEOTIDE SEQUENCE [LARGE SCALE GENOMIC DNA]</scope>
    <source>
        <strain evidence="3 4">12B1</strain>
    </source>
</reference>
<dbReference type="Pfam" id="PF00248">
    <property type="entry name" value="Aldo_ket_red"/>
    <property type="match status" value="1"/>
</dbReference>
<protein>
    <recommendedName>
        <fullName evidence="2">JmjC domain-containing protein</fullName>
    </recommendedName>
</protein>
<dbReference type="Gene3D" id="2.60.120.650">
    <property type="entry name" value="Cupin"/>
    <property type="match status" value="1"/>
</dbReference>
<dbReference type="SUPFAM" id="SSF51430">
    <property type="entry name" value="NAD(P)-linked oxidoreductase"/>
    <property type="match status" value="1"/>
</dbReference>
<gene>
    <name evidence="3" type="ORF">AB1Y20_016603</name>
</gene>
<keyword evidence="4" id="KW-1185">Reference proteome</keyword>
<dbReference type="SUPFAM" id="SSF51197">
    <property type="entry name" value="Clavaminate synthase-like"/>
    <property type="match status" value="1"/>
</dbReference>
<feature type="domain" description="JmjC" evidence="2">
    <location>
        <begin position="252"/>
        <end position="422"/>
    </location>
</feature>
<accession>A0AB34IE07</accession>
<dbReference type="InterPro" id="IPR041667">
    <property type="entry name" value="Cupin_8"/>
</dbReference>
<dbReference type="PROSITE" id="PS00062">
    <property type="entry name" value="ALDOKETO_REDUCTASE_2"/>
    <property type="match status" value="1"/>
</dbReference>
<evidence type="ECO:0000313" key="4">
    <source>
        <dbReference type="Proteomes" id="UP001515480"/>
    </source>
</evidence>
<dbReference type="InterPro" id="IPR020471">
    <property type="entry name" value="AKR"/>
</dbReference>
<feature type="compositionally biased region" description="Basic and acidic residues" evidence="1">
    <location>
        <begin position="86"/>
        <end position="95"/>
    </location>
</feature>
<dbReference type="InterPro" id="IPR036812">
    <property type="entry name" value="NAD(P)_OxRdtase_dom_sf"/>
</dbReference>
<dbReference type="InterPro" id="IPR023210">
    <property type="entry name" value="NADP_OxRdtase_dom"/>
</dbReference>
<evidence type="ECO:0000259" key="2">
    <source>
        <dbReference type="PROSITE" id="PS51184"/>
    </source>
</evidence>
<evidence type="ECO:0000313" key="3">
    <source>
        <dbReference type="EMBL" id="KAL1495740.1"/>
    </source>
</evidence>
<dbReference type="Proteomes" id="UP001515480">
    <property type="component" value="Unassembled WGS sequence"/>
</dbReference>
<dbReference type="InterPro" id="IPR018170">
    <property type="entry name" value="Aldo/ket_reductase_CS"/>
</dbReference>
<name>A0AB34IE07_PRYPA</name>
<dbReference type="PRINTS" id="PR00069">
    <property type="entry name" value="ALDKETRDTASE"/>
</dbReference>
<dbReference type="Gene3D" id="6.10.140.1470">
    <property type="match status" value="1"/>
</dbReference>
<dbReference type="AlphaFoldDB" id="A0AB34IE07"/>
<organism evidence="3 4">
    <name type="scientific">Prymnesium parvum</name>
    <name type="common">Toxic golden alga</name>
    <dbReference type="NCBI Taxonomy" id="97485"/>
    <lineage>
        <taxon>Eukaryota</taxon>
        <taxon>Haptista</taxon>
        <taxon>Haptophyta</taxon>
        <taxon>Prymnesiophyceae</taxon>
        <taxon>Prymnesiales</taxon>
        <taxon>Prymnesiaceae</taxon>
        <taxon>Prymnesium</taxon>
    </lineage>
</organism>